<keyword evidence="2" id="KW-1185">Reference proteome</keyword>
<reference evidence="1 2" key="1">
    <citation type="submission" date="2014-02" db="EMBL/GenBank/DDBJ databases">
        <title>Diversity of Thermotogales isolates from hydrothermal vents.</title>
        <authorList>
            <person name="Haverkamp T.H.A."/>
            <person name="Lossouarn J."/>
            <person name="Geslin C."/>
            <person name="Nesbo C.L."/>
        </authorList>
    </citation>
    <scope>NUCLEOTIDE SEQUENCE [LARGE SCALE GENOMIC DNA]</scope>
    <source>
        <strain evidence="1 2">431</strain>
    </source>
</reference>
<proteinExistence type="predicted"/>
<evidence type="ECO:0000313" key="1">
    <source>
        <dbReference type="EMBL" id="APT74959.1"/>
    </source>
</evidence>
<evidence type="ECO:0000313" key="2">
    <source>
        <dbReference type="Proteomes" id="UP000185490"/>
    </source>
</evidence>
<name>A0ABN4UY49_9BACT</name>
<protein>
    <submittedName>
        <fullName evidence="1">Uncharacterized protein</fullName>
    </submittedName>
</protein>
<dbReference type="Proteomes" id="UP000185490">
    <property type="component" value="Chromosome"/>
</dbReference>
<sequence length="72" mass="8356">MEYSLKKFETIHGEVKRIFGKDKLLNRITIEDMKSNESNFYLLKSEVLSIISFSSSVIKGFLLHFLKDVGEI</sequence>
<dbReference type="EMBL" id="CP007389">
    <property type="protein sequence ID" value="APT74959.1"/>
    <property type="molecule type" value="Genomic_DNA"/>
</dbReference>
<organism evidence="1 2">
    <name type="scientific">Thermosipho melanesiensis</name>
    <dbReference type="NCBI Taxonomy" id="46541"/>
    <lineage>
        <taxon>Bacteria</taxon>
        <taxon>Thermotogati</taxon>
        <taxon>Thermotogota</taxon>
        <taxon>Thermotogae</taxon>
        <taxon>Thermotogales</taxon>
        <taxon>Fervidobacteriaceae</taxon>
        <taxon>Thermosipho</taxon>
    </lineage>
</organism>
<gene>
    <name evidence="1" type="ORF">BW47_09880</name>
</gene>
<accession>A0ABN4UY49</accession>